<dbReference type="PANTHER" id="PTHR18867">
    <property type="entry name" value="RAD50"/>
    <property type="match status" value="1"/>
</dbReference>
<dbReference type="FunFam" id="3.40.50.300:FF:001195">
    <property type="entry name" value="DNA repair protein rad50"/>
    <property type="match status" value="1"/>
</dbReference>
<keyword evidence="6" id="KW-0158">Chromosome</keyword>
<dbReference type="GO" id="GO:0070192">
    <property type="term" value="P:chromosome organization involved in meiotic cell cycle"/>
    <property type="evidence" value="ECO:0007669"/>
    <property type="project" value="TreeGrafter"/>
</dbReference>
<feature type="coiled-coil region" evidence="19">
    <location>
        <begin position="446"/>
        <end position="527"/>
    </location>
</feature>
<comment type="subcellular location">
    <subcellularLocation>
        <location evidence="3">Chromosome</location>
    </subcellularLocation>
    <subcellularLocation>
        <location evidence="2">Nucleus</location>
    </subcellularLocation>
</comment>
<keyword evidence="22" id="KW-1185">Reference proteome</keyword>
<reference evidence="21 22" key="1">
    <citation type="submission" date="2016-10" db="EMBL/GenBank/DDBJ databases">
        <authorList>
            <person name="de Groot N.N."/>
        </authorList>
    </citation>
    <scope>NUCLEOTIDE SEQUENCE [LARGE SCALE GENOMIC DNA]</scope>
    <source>
        <strain evidence="21 22">CBS 141442</strain>
    </source>
</reference>
<evidence type="ECO:0000256" key="1">
    <source>
        <dbReference type="ARBA" id="ARBA00001947"/>
    </source>
</evidence>
<dbReference type="GO" id="GO:0007004">
    <property type="term" value="P:telomere maintenance via telomerase"/>
    <property type="evidence" value="ECO:0007669"/>
    <property type="project" value="TreeGrafter"/>
</dbReference>
<dbReference type="PANTHER" id="PTHR18867:SF12">
    <property type="entry name" value="DNA REPAIR PROTEIN RAD50"/>
    <property type="match status" value="1"/>
</dbReference>
<evidence type="ECO:0000256" key="12">
    <source>
        <dbReference type="ARBA" id="ARBA00022840"/>
    </source>
</evidence>
<dbReference type="GO" id="GO:0007127">
    <property type="term" value="P:meiosis I"/>
    <property type="evidence" value="ECO:0007669"/>
    <property type="project" value="UniProtKB-ARBA"/>
</dbReference>
<feature type="coiled-coil region" evidence="19">
    <location>
        <begin position="214"/>
        <end position="286"/>
    </location>
</feature>
<evidence type="ECO:0000256" key="4">
    <source>
        <dbReference type="ARBA" id="ARBA00009439"/>
    </source>
</evidence>
<dbReference type="NCBIfam" id="TIGR00606">
    <property type="entry name" value="rad50"/>
    <property type="match status" value="1"/>
</dbReference>
<dbReference type="GO" id="GO:0030870">
    <property type="term" value="C:Mre11 complex"/>
    <property type="evidence" value="ECO:0007669"/>
    <property type="project" value="InterPro"/>
</dbReference>
<keyword evidence="10" id="KW-0378">Hydrolase</keyword>
<dbReference type="SUPFAM" id="SSF52540">
    <property type="entry name" value="P-loop containing nucleoside triphosphate hydrolases"/>
    <property type="match status" value="1"/>
</dbReference>
<keyword evidence="17" id="KW-0469">Meiosis</keyword>
<dbReference type="InterPro" id="IPR038729">
    <property type="entry name" value="Rad50/SbcC_AAA"/>
</dbReference>
<evidence type="ECO:0000256" key="3">
    <source>
        <dbReference type="ARBA" id="ARBA00004286"/>
    </source>
</evidence>
<keyword evidence="8" id="KW-0547">Nucleotide-binding</keyword>
<dbReference type="GO" id="GO:0000725">
    <property type="term" value="P:recombinational repair"/>
    <property type="evidence" value="ECO:0007669"/>
    <property type="project" value="UniProtKB-ARBA"/>
</dbReference>
<keyword evidence="15" id="KW-0234">DNA repair</keyword>
<evidence type="ECO:0000256" key="8">
    <source>
        <dbReference type="ARBA" id="ARBA00022741"/>
    </source>
</evidence>
<comment type="catalytic activity">
    <reaction evidence="18">
        <text>ATP + H2O = ADP + phosphate + H(+)</text>
        <dbReference type="Rhea" id="RHEA:13065"/>
        <dbReference type="ChEBI" id="CHEBI:15377"/>
        <dbReference type="ChEBI" id="CHEBI:15378"/>
        <dbReference type="ChEBI" id="CHEBI:30616"/>
        <dbReference type="ChEBI" id="CHEBI:43474"/>
        <dbReference type="ChEBI" id="CHEBI:456216"/>
    </reaction>
</comment>
<evidence type="ECO:0000256" key="18">
    <source>
        <dbReference type="ARBA" id="ARBA00049360"/>
    </source>
</evidence>
<proteinExistence type="inferred from homology"/>
<dbReference type="GO" id="GO:0003691">
    <property type="term" value="F:double-stranded telomeric DNA binding"/>
    <property type="evidence" value="ECO:0007669"/>
    <property type="project" value="TreeGrafter"/>
</dbReference>
<feature type="coiled-coil region" evidence="19">
    <location>
        <begin position="580"/>
        <end position="658"/>
    </location>
</feature>
<evidence type="ECO:0000256" key="13">
    <source>
        <dbReference type="ARBA" id="ARBA00022842"/>
    </source>
</evidence>
<evidence type="ECO:0000256" key="19">
    <source>
        <dbReference type="SAM" id="Coils"/>
    </source>
</evidence>
<dbReference type="Proteomes" id="UP000182334">
    <property type="component" value="Chromosome V"/>
</dbReference>
<evidence type="ECO:0000256" key="15">
    <source>
        <dbReference type="ARBA" id="ARBA00023204"/>
    </source>
</evidence>
<sequence length="1299" mass="149236">MSSLYKLSILGVRSFSPKDHETIQFGSPLTLICGQNGCGKTTIIECLKYATTGDLPPNSKGGAFVNDPVIADRLMVNAEIKLGYISVDGKLMTVTRNMQLTRKRGARGSAVTNTFKTLEGQLAVISRGHKTSISSKNAELDTRVPQYLGASKAILEYVIFCHQDDSLWPLSEAGVLKKRFDEIFEALKFTKVLDNLKTIKKEMATDIKLIEQSVQHAKIDKVRAQKIREKLEESSAKVEQYTLEIAELTMEIETLEKKAEDLFHLNQSFQKTLSEYERHRMTLENTESNYLRLKKSIKILADSDEELAHQLANFAEIQREKADALKTKEVSKQGLEAQLLKTQTRFHELTRSEGSLETKKGQYEENMKMLFDLSSNIAEKYQLDKALQKQEIKTELNHMHKVADGRFKQLVKENEQKLGKLNEELGVFRDKITKEDQHSLYCADDIDNTNLKIKELKDKLSVLVLDEDSLEMEKSKLEALRAKLEKKKETSSVNSLKEVMIQDKKKLTSLEVELDDLMRQIATSNKQSDIHSKIDLLKESKSLKKNVLDKSISSNQADFEKLTGSKLQAEGCESTLEICIKNLQEETDALQELLGSSNNELSSMNARLESTNAAFSEMELKIKNHKSNILAVLEESEVDDYERLLQELEDDHKSAVYNLNTFEVTKSYKVKAMDIAKKTRCCTLCNRGFNGGELSKFETELQNNINSLTADKFTDDVEATMKDLQEMKNIHFDILQYRKLTKELQQLKTEAEIQRESIREKESNIKLEKTKLEQMRFKLEQIRELTKPVEGIHRVFGEIANIESQLLLLQDELEEFGSSVVTVSELQREQQKKNFEVKNLRQAISDATEEINSHQRELSKLESQVKDKQLLISDMERAFSEAVGLKNSIADSETHVKSLQEKQEKIAIILQDLRDNFKVKSEEYEDLKNLCSKHEDTSRSMLDDLSSTLLTFERILEAIESYELNDKEQVELIKEKLAETTTQVQNLEHSKSELELEIKQLEAAINDATKVERNIQDNVELRQTEKELDRIQQTLNEIDIQNAEVEKEKYQAASQRLRSQITDLNSQHFGKVGEVKQINDQIQHLQNELSTEFKNIDKQYHSEWIKLQTNLLVSNDLQTYSQALDNAIMKYHSMKMDEINRILRELWNQTYRGTDIDGIEIKCDVAKGRSYNYRVVMYKKNSELDMRGRCSAGQKVLTSILIRLALAECFGTNCGMIALDEPTTNLDVENAESLAMALNNIIDFRKTQKNFQLIVITHDEQFLSHINGDRYTDNFYRIERDENQNSIIKSLPIHLMQDD</sequence>
<evidence type="ECO:0000256" key="5">
    <source>
        <dbReference type="ARBA" id="ARBA00017893"/>
    </source>
</evidence>
<evidence type="ECO:0000256" key="11">
    <source>
        <dbReference type="ARBA" id="ARBA00022833"/>
    </source>
</evidence>
<feature type="coiled-coil region" evidence="19">
    <location>
        <begin position="823"/>
        <end position="930"/>
    </location>
</feature>
<evidence type="ECO:0000256" key="9">
    <source>
        <dbReference type="ARBA" id="ARBA00022763"/>
    </source>
</evidence>
<keyword evidence="9" id="KW-0227">DNA damage</keyword>
<evidence type="ECO:0000256" key="2">
    <source>
        <dbReference type="ARBA" id="ARBA00004123"/>
    </source>
</evidence>
<dbReference type="GO" id="GO:0005524">
    <property type="term" value="F:ATP binding"/>
    <property type="evidence" value="ECO:0007669"/>
    <property type="project" value="UniProtKB-KW"/>
</dbReference>
<dbReference type="OrthoDB" id="18797at2759"/>
<dbReference type="Pfam" id="PF13476">
    <property type="entry name" value="AAA_23"/>
    <property type="match status" value="1"/>
</dbReference>
<keyword evidence="14 19" id="KW-0175">Coiled coil</keyword>
<dbReference type="Gene3D" id="3.40.50.300">
    <property type="entry name" value="P-loop containing nucleotide triphosphate hydrolases"/>
    <property type="match status" value="2"/>
</dbReference>
<dbReference type="GO" id="GO:0051880">
    <property type="term" value="F:G-quadruplex DNA binding"/>
    <property type="evidence" value="ECO:0007669"/>
    <property type="project" value="TreeGrafter"/>
</dbReference>
<keyword evidence="11" id="KW-0862">Zinc</keyword>
<dbReference type="InterPro" id="IPR027417">
    <property type="entry name" value="P-loop_NTPase"/>
</dbReference>
<dbReference type="GO" id="GO:0043047">
    <property type="term" value="F:single-stranded telomeric DNA binding"/>
    <property type="evidence" value="ECO:0007669"/>
    <property type="project" value="TreeGrafter"/>
</dbReference>
<dbReference type="EMBL" id="LT635760">
    <property type="protein sequence ID" value="SGZ55608.1"/>
    <property type="molecule type" value="Genomic_DNA"/>
</dbReference>
<dbReference type="GO" id="GO:0046872">
    <property type="term" value="F:metal ion binding"/>
    <property type="evidence" value="ECO:0007669"/>
    <property type="project" value="UniProtKB-KW"/>
</dbReference>
<evidence type="ECO:0000313" key="21">
    <source>
        <dbReference type="EMBL" id="SGZ55608.1"/>
    </source>
</evidence>
<gene>
    <name evidence="21" type="ORF">SAMEA4029010_CIC11G00000001273</name>
</gene>
<evidence type="ECO:0000256" key="16">
    <source>
        <dbReference type="ARBA" id="ARBA00023242"/>
    </source>
</evidence>
<evidence type="ECO:0000256" key="7">
    <source>
        <dbReference type="ARBA" id="ARBA00022723"/>
    </source>
</evidence>
<protein>
    <recommendedName>
        <fullName evidence="5">DNA repair protein RAD50</fullName>
    </recommendedName>
</protein>
<feature type="domain" description="Rad50/SbcC-type AAA" evidence="20">
    <location>
        <begin position="6"/>
        <end position="253"/>
    </location>
</feature>
<keyword evidence="12" id="KW-0067">ATP-binding</keyword>
<keyword evidence="13" id="KW-0460">Magnesium</keyword>
<evidence type="ECO:0000256" key="14">
    <source>
        <dbReference type="ARBA" id="ARBA00023054"/>
    </source>
</evidence>
<accession>A0A1L0DI43</accession>
<evidence type="ECO:0000256" key="10">
    <source>
        <dbReference type="ARBA" id="ARBA00022801"/>
    </source>
</evidence>
<dbReference type="Pfam" id="PF13558">
    <property type="entry name" value="SbcC_Walker_B"/>
    <property type="match status" value="1"/>
</dbReference>
<evidence type="ECO:0000256" key="17">
    <source>
        <dbReference type="ARBA" id="ARBA00023254"/>
    </source>
</evidence>
<keyword evidence="7" id="KW-0479">Metal-binding</keyword>
<dbReference type="GO" id="GO:0000794">
    <property type="term" value="C:condensed nuclear chromosome"/>
    <property type="evidence" value="ECO:0007669"/>
    <property type="project" value="TreeGrafter"/>
</dbReference>
<keyword evidence="16" id="KW-0539">Nucleus</keyword>
<feature type="coiled-coil region" evidence="19">
    <location>
        <begin position="970"/>
        <end position="1095"/>
    </location>
</feature>
<dbReference type="STRING" id="45354.A0A1L0DI43"/>
<evidence type="ECO:0000256" key="6">
    <source>
        <dbReference type="ARBA" id="ARBA00022454"/>
    </source>
</evidence>
<feature type="coiled-coil region" evidence="19">
    <location>
        <begin position="737"/>
        <end position="764"/>
    </location>
</feature>
<name>A0A1L0DI43_9ASCO</name>
<organism evidence="21 22">
    <name type="scientific">Sungouiella intermedia</name>
    <dbReference type="NCBI Taxonomy" id="45354"/>
    <lineage>
        <taxon>Eukaryota</taxon>
        <taxon>Fungi</taxon>
        <taxon>Dikarya</taxon>
        <taxon>Ascomycota</taxon>
        <taxon>Saccharomycotina</taxon>
        <taxon>Pichiomycetes</taxon>
        <taxon>Metschnikowiaceae</taxon>
        <taxon>Sungouiella</taxon>
    </lineage>
</organism>
<comment type="similarity">
    <text evidence="4">Belongs to the SMC family. RAD50 subfamily.</text>
</comment>
<dbReference type="GO" id="GO:0000722">
    <property type="term" value="P:telomere maintenance via recombination"/>
    <property type="evidence" value="ECO:0007669"/>
    <property type="project" value="TreeGrafter"/>
</dbReference>
<dbReference type="GO" id="GO:0016887">
    <property type="term" value="F:ATP hydrolysis activity"/>
    <property type="evidence" value="ECO:0007669"/>
    <property type="project" value="InterPro"/>
</dbReference>
<dbReference type="FunFam" id="3.40.50.300:FF:000593">
    <property type="entry name" value="DNA repair protein RAD50"/>
    <property type="match status" value="1"/>
</dbReference>
<evidence type="ECO:0000313" key="22">
    <source>
        <dbReference type="Proteomes" id="UP000182334"/>
    </source>
</evidence>
<evidence type="ECO:0000259" key="20">
    <source>
        <dbReference type="Pfam" id="PF13476"/>
    </source>
</evidence>
<comment type="cofactor">
    <cofactor evidence="1">
        <name>Zn(2+)</name>
        <dbReference type="ChEBI" id="CHEBI:29105"/>
    </cofactor>
</comment>
<dbReference type="InterPro" id="IPR004584">
    <property type="entry name" value="Rad50_eukaryotes"/>
</dbReference>
<dbReference type="GO" id="GO:0006303">
    <property type="term" value="P:double-strand break repair via nonhomologous end joining"/>
    <property type="evidence" value="ECO:0007669"/>
    <property type="project" value="UniProtKB-ARBA"/>
</dbReference>